<dbReference type="SUPFAM" id="SSF48208">
    <property type="entry name" value="Six-hairpin glycosidases"/>
    <property type="match status" value="1"/>
</dbReference>
<dbReference type="PANTHER" id="PTHR34987">
    <property type="entry name" value="C, PUTATIVE (AFU_ORTHOLOGUE AFUA_3G02880)-RELATED"/>
    <property type="match status" value="1"/>
</dbReference>
<reference evidence="5" key="2">
    <citation type="submission" date="2020-09" db="EMBL/GenBank/DDBJ databases">
        <authorList>
            <person name="Sun Q."/>
            <person name="Zhou Y."/>
        </authorList>
    </citation>
    <scope>NUCLEOTIDE SEQUENCE</scope>
    <source>
        <strain evidence="5">CGMCC 1.12997</strain>
    </source>
</reference>
<dbReference type="Gene3D" id="2.60.120.260">
    <property type="entry name" value="Galactose-binding domain-like"/>
    <property type="match status" value="2"/>
</dbReference>
<dbReference type="InterPro" id="IPR008902">
    <property type="entry name" value="Rhamnosid_concanavalin"/>
</dbReference>
<feature type="domain" description="Alpha-L-rhamnosidase concanavalin-like" evidence="2">
    <location>
        <begin position="272"/>
        <end position="356"/>
    </location>
</feature>
<dbReference type="PANTHER" id="PTHR34987:SF2">
    <property type="entry name" value="B, PUTATIVE (AFU_ORTHOLOGUE AFUA_7G05040)-RELATED"/>
    <property type="match status" value="1"/>
</dbReference>
<evidence type="ECO:0000259" key="4">
    <source>
        <dbReference type="Pfam" id="PF17390"/>
    </source>
</evidence>
<dbReference type="Pfam" id="PF17390">
    <property type="entry name" value="Bac_rhamnosid_C"/>
    <property type="match status" value="1"/>
</dbReference>
<dbReference type="Pfam" id="PF05592">
    <property type="entry name" value="Bac_rhamnosid"/>
    <property type="match status" value="1"/>
</dbReference>
<evidence type="ECO:0000313" key="5">
    <source>
        <dbReference type="EMBL" id="GGG85050.1"/>
    </source>
</evidence>
<dbReference type="InterPro" id="IPR035396">
    <property type="entry name" value="Bac_rhamnosid6H"/>
</dbReference>
<feature type="domain" description="Alpha-L-rhamnosidase C-terminal" evidence="4">
    <location>
        <begin position="712"/>
        <end position="766"/>
    </location>
</feature>
<dbReference type="InterPro" id="IPR008928">
    <property type="entry name" value="6-hairpin_glycosidase_sf"/>
</dbReference>
<evidence type="ECO:0000256" key="1">
    <source>
        <dbReference type="SAM" id="SignalP"/>
    </source>
</evidence>
<dbReference type="PROSITE" id="PS51257">
    <property type="entry name" value="PROKAR_LIPOPROTEIN"/>
    <property type="match status" value="1"/>
</dbReference>
<feature type="domain" description="Alpha-L-rhamnosidase six-hairpin glycosidase" evidence="3">
    <location>
        <begin position="380"/>
        <end position="700"/>
    </location>
</feature>
<keyword evidence="6" id="KW-1185">Reference proteome</keyword>
<evidence type="ECO:0000259" key="3">
    <source>
        <dbReference type="Pfam" id="PF17389"/>
    </source>
</evidence>
<sequence length="798" mass="88442">MPHRARRFAGTILIVIASCAASPAQSSSAPVLDWHAHWITAPGLPPFAPGVMHLQRTIDLSAKPDHFIVRVSADNAFLLHVNGETAGRGSAKGDLAHWRFETIDLAPFLHSGSNILAATVWNYGEYKSAAQFTNRTAFLLEGTTPETESANTNQSWQTEIDHGVTVEPLTKPIAHNYYASEPIEVINAKDFDAAWDAPITDPSHWAPATLLDRAASRGARDADSNWQLVPDQLPPMEYTPQPGGKVVRTTGIDSAASFPDNSVTIPANTTASILIDNGVLTTGYPELSLSGGSAATIRLTYAEALYDAHGQKGNRNDITGKHIDGIYDDYIADGAARQTFAPLVWRTWRYLQIDIHTGDQPLQLNRFRSLFSAFPFVHRAQFSSDDPSLEKIWNIGWRTARLDAHDTYMDTPYWERLQYVGDTRLQALISYSNAGDDRLARQAITAINDSRMPDGITLSRYPTSLFQAIPPFSLLWIGMVHDYALYRDDPAFVRQQLEGTRTVLAWFLQHQNPNGLMGKLPWWSFIDWTEDFKGGEPPQDANGDSAIITLHYIEALREAAELESTYGDPVLAQRYRQTAAKSVSAIQTLCWNPQTHLYTDTPHGNHYSQHTNAMAVWLDVAPAATQRGIMTHILDPANAATISPASYYYRFYLNRALEHAGMGDQYIQQLQPWRNMISLGLTTWAEQPEPTRSDSHAWSAHPNFDLLNIVAGIQPASLGFKTVLIEPHLGPLHTLTASYPHPEGPIQVQYTLLNGSLHAVVHLPHGLSGTFRWQGRSYPITEGALDLIIPSDSKGKTP</sequence>
<evidence type="ECO:0000259" key="2">
    <source>
        <dbReference type="Pfam" id="PF05592"/>
    </source>
</evidence>
<dbReference type="Proteomes" id="UP000647241">
    <property type="component" value="Unassembled WGS sequence"/>
</dbReference>
<protein>
    <recommendedName>
        <fullName evidence="7">Alpha-L-rhamnosidase-like protein</fullName>
    </recommendedName>
</protein>
<proteinExistence type="predicted"/>
<organism evidence="5 6">
    <name type="scientific">Edaphobacter dinghuensis</name>
    <dbReference type="NCBI Taxonomy" id="1560005"/>
    <lineage>
        <taxon>Bacteria</taxon>
        <taxon>Pseudomonadati</taxon>
        <taxon>Acidobacteriota</taxon>
        <taxon>Terriglobia</taxon>
        <taxon>Terriglobales</taxon>
        <taxon>Acidobacteriaceae</taxon>
        <taxon>Edaphobacter</taxon>
    </lineage>
</organism>
<dbReference type="EMBL" id="BMGT01000003">
    <property type="protein sequence ID" value="GGG85050.1"/>
    <property type="molecule type" value="Genomic_DNA"/>
</dbReference>
<dbReference type="InterPro" id="IPR012341">
    <property type="entry name" value="6hp_glycosidase-like_sf"/>
</dbReference>
<dbReference type="GO" id="GO:0005975">
    <property type="term" value="P:carbohydrate metabolic process"/>
    <property type="evidence" value="ECO:0007669"/>
    <property type="project" value="InterPro"/>
</dbReference>
<dbReference type="InterPro" id="IPR008979">
    <property type="entry name" value="Galactose-bd-like_sf"/>
</dbReference>
<dbReference type="InterPro" id="IPR035398">
    <property type="entry name" value="Bac_rhamnosid_C"/>
</dbReference>
<comment type="caution">
    <text evidence="5">The sequence shown here is derived from an EMBL/GenBank/DDBJ whole genome shotgun (WGS) entry which is preliminary data.</text>
</comment>
<dbReference type="SUPFAM" id="SSF49785">
    <property type="entry name" value="Galactose-binding domain-like"/>
    <property type="match status" value="1"/>
</dbReference>
<dbReference type="Gene3D" id="1.50.10.10">
    <property type="match status" value="1"/>
</dbReference>
<dbReference type="RefSeq" id="WP_188555075.1">
    <property type="nucleotide sequence ID" value="NZ_BMGT01000003.1"/>
</dbReference>
<feature type="chain" id="PRO_5037410874" description="Alpha-L-rhamnosidase-like protein" evidence="1">
    <location>
        <begin position="29"/>
        <end position="798"/>
    </location>
</feature>
<feature type="signal peptide" evidence="1">
    <location>
        <begin position="1"/>
        <end position="28"/>
    </location>
</feature>
<dbReference type="AlphaFoldDB" id="A0A917HN10"/>
<dbReference type="Gene3D" id="2.60.420.10">
    <property type="entry name" value="Maltose phosphorylase, domain 3"/>
    <property type="match status" value="1"/>
</dbReference>
<accession>A0A917HN10</accession>
<reference evidence="5" key="1">
    <citation type="journal article" date="2014" name="Int. J. Syst. Evol. Microbiol.">
        <title>Complete genome sequence of Corynebacterium casei LMG S-19264T (=DSM 44701T), isolated from a smear-ripened cheese.</title>
        <authorList>
            <consortium name="US DOE Joint Genome Institute (JGI-PGF)"/>
            <person name="Walter F."/>
            <person name="Albersmeier A."/>
            <person name="Kalinowski J."/>
            <person name="Ruckert C."/>
        </authorList>
    </citation>
    <scope>NUCLEOTIDE SEQUENCE</scope>
    <source>
        <strain evidence="5">CGMCC 1.12997</strain>
    </source>
</reference>
<dbReference type="Pfam" id="PF17389">
    <property type="entry name" value="Bac_rhamnosid6H"/>
    <property type="match status" value="1"/>
</dbReference>
<keyword evidence="1" id="KW-0732">Signal</keyword>
<name>A0A917HN10_9BACT</name>
<evidence type="ECO:0008006" key="7">
    <source>
        <dbReference type="Google" id="ProtNLM"/>
    </source>
</evidence>
<gene>
    <name evidence="5" type="ORF">GCM10011585_31110</name>
</gene>
<evidence type="ECO:0000313" key="6">
    <source>
        <dbReference type="Proteomes" id="UP000647241"/>
    </source>
</evidence>